<name>A0AA45WKP6_9AQUI</name>
<protein>
    <submittedName>
        <fullName evidence="1">Uncharacterized protein</fullName>
    </submittedName>
</protein>
<sequence>MNLAYLHYKIEEDNYRAGVLVTDEKTKPLEFRITTSLNIDQLQKILYGESLKEILFKERFGIELLNALKESYDLVLIKDKSLLILREKIDKPVVFIQKYDEFLPKSRLSYKIINLQEKFEPLYITVSKEDENKLISIAKAFQDIYKYFNLLEPFDRIEKAIEFISLQEKL</sequence>
<dbReference type="RefSeq" id="WP_265134026.1">
    <property type="nucleotide sequence ID" value="NZ_FXTX01000005.1"/>
</dbReference>
<dbReference type="EMBL" id="FXTX01000005">
    <property type="protein sequence ID" value="SMP07363.1"/>
    <property type="molecule type" value="Genomic_DNA"/>
</dbReference>
<proteinExistence type="predicted"/>
<evidence type="ECO:0000313" key="2">
    <source>
        <dbReference type="Proteomes" id="UP001157947"/>
    </source>
</evidence>
<dbReference type="Proteomes" id="UP001157947">
    <property type="component" value="Unassembled WGS sequence"/>
</dbReference>
<dbReference type="AlphaFoldDB" id="A0AA45WKP6"/>
<accession>A0AA45WKP6</accession>
<keyword evidence="2" id="KW-1185">Reference proteome</keyword>
<comment type="caution">
    <text evidence="1">The sequence shown here is derived from an EMBL/GenBank/DDBJ whole genome shotgun (WGS) entry which is preliminary data.</text>
</comment>
<gene>
    <name evidence="1" type="ORF">SAMN06264868_10525</name>
</gene>
<reference evidence="1" key="1">
    <citation type="submission" date="2017-05" db="EMBL/GenBank/DDBJ databases">
        <authorList>
            <person name="Varghese N."/>
            <person name="Submissions S."/>
        </authorList>
    </citation>
    <scope>NUCLEOTIDE SEQUENCE</scope>
    <source>
        <strain evidence="1">DSM 18763</strain>
    </source>
</reference>
<organism evidence="1 2">
    <name type="scientific">Venenivibrio stagnispumantis</name>
    <dbReference type="NCBI Taxonomy" id="407998"/>
    <lineage>
        <taxon>Bacteria</taxon>
        <taxon>Pseudomonadati</taxon>
        <taxon>Aquificota</taxon>
        <taxon>Aquificia</taxon>
        <taxon>Aquificales</taxon>
        <taxon>Hydrogenothermaceae</taxon>
        <taxon>Venenivibrio</taxon>
    </lineage>
</organism>
<evidence type="ECO:0000313" key="1">
    <source>
        <dbReference type="EMBL" id="SMP07363.1"/>
    </source>
</evidence>